<sequence length="165" mass="19360">MIQILTLIRFAFPFLLLTVFFCLYRKEYGFMRRFMWKMAMFQSARNLYAYLVVLMLIFINWCCHVTAPNLSVVVSTLLTLVLLNRKIAESTFHLLHERKKLWFATLLLSMVCYALPYMNSMSLFLFTVSVAAVFYPSGKVLSMKSHPEAINNPKDLLALIIRNYY</sequence>
<feature type="transmembrane region" description="Helical" evidence="1">
    <location>
        <begin position="45"/>
        <end position="61"/>
    </location>
</feature>
<evidence type="ECO:0000313" key="2">
    <source>
        <dbReference type="EMBL" id="MQO02944.1"/>
    </source>
</evidence>
<comment type="caution">
    <text evidence="3">The sequence shown here is derived from an EMBL/GenBank/DDBJ whole genome shotgun (WGS) entry which is preliminary data.</text>
</comment>
<proteinExistence type="predicted"/>
<keyword evidence="1" id="KW-0472">Membrane</keyword>
<evidence type="ECO:0000313" key="5">
    <source>
        <dbReference type="Proteomes" id="UP000390763"/>
    </source>
</evidence>
<name>A0A5P0W5U1_9BACT</name>
<dbReference type="EMBL" id="VZBT01000015">
    <property type="protein sequence ID" value="MQO02944.1"/>
    <property type="molecule type" value="Genomic_DNA"/>
</dbReference>
<organism evidence="3 4">
    <name type="scientific">Segatella copri</name>
    <dbReference type="NCBI Taxonomy" id="165179"/>
    <lineage>
        <taxon>Bacteria</taxon>
        <taxon>Pseudomonadati</taxon>
        <taxon>Bacteroidota</taxon>
        <taxon>Bacteroidia</taxon>
        <taxon>Bacteroidales</taxon>
        <taxon>Prevotellaceae</taxon>
        <taxon>Segatella</taxon>
    </lineage>
</organism>
<dbReference type="Proteomes" id="UP000390763">
    <property type="component" value="Unassembled WGS sequence"/>
</dbReference>
<gene>
    <name evidence="3" type="ORF">F7D42_10155</name>
    <name evidence="2" type="ORF">F7D62_02235</name>
</gene>
<keyword evidence="1" id="KW-1133">Transmembrane helix</keyword>
<protein>
    <submittedName>
        <fullName evidence="3">Uncharacterized protein</fullName>
    </submittedName>
</protein>
<evidence type="ECO:0000313" key="4">
    <source>
        <dbReference type="Proteomes" id="UP000358159"/>
    </source>
</evidence>
<dbReference type="Proteomes" id="UP000358159">
    <property type="component" value="Unassembled WGS sequence"/>
</dbReference>
<dbReference type="AlphaFoldDB" id="A0A5P0W5U1"/>
<keyword evidence="1" id="KW-0812">Transmembrane</keyword>
<feature type="transmembrane region" description="Helical" evidence="1">
    <location>
        <begin position="123"/>
        <end position="141"/>
    </location>
</feature>
<evidence type="ECO:0000313" key="3">
    <source>
        <dbReference type="EMBL" id="MQO56058.1"/>
    </source>
</evidence>
<evidence type="ECO:0000256" key="1">
    <source>
        <dbReference type="SAM" id="Phobius"/>
    </source>
</evidence>
<accession>A0A5P0W5U1</accession>
<dbReference type="EMBL" id="VZAZ01000043">
    <property type="protein sequence ID" value="MQO56058.1"/>
    <property type="molecule type" value="Genomic_DNA"/>
</dbReference>
<feature type="transmembrane region" description="Helical" evidence="1">
    <location>
        <begin position="6"/>
        <end position="24"/>
    </location>
</feature>
<reference evidence="4 5" key="1">
    <citation type="submission" date="2019-09" db="EMBL/GenBank/DDBJ databases">
        <title>Distinct polysaccharide growth profiles of human intestinal Prevotella copri isolates.</title>
        <authorList>
            <person name="Fehlner-Peach H."/>
            <person name="Magnabosco C."/>
            <person name="Raghavan V."/>
            <person name="Scher J.U."/>
            <person name="Tett A."/>
            <person name="Cox L.M."/>
            <person name="Gottsegen C."/>
            <person name="Watters A."/>
            <person name="Wiltshire- Gordon J.D."/>
            <person name="Segata N."/>
            <person name="Bonneau R."/>
            <person name="Littman D.R."/>
        </authorList>
    </citation>
    <scope>NUCLEOTIDE SEQUENCE [LARGE SCALE GENOMIC DNA]</scope>
    <source>
        <strain evidence="3 4">BVe41219</strain>
        <strain evidence="2">IAK279</strain>
        <strain evidence="5">iAK279</strain>
    </source>
</reference>
<dbReference type="RefSeq" id="WP_153087589.1">
    <property type="nucleotide sequence ID" value="NZ_JBBNOH010000029.1"/>
</dbReference>